<name>A0AC34QB13_9BILA</name>
<protein>
    <submittedName>
        <fullName evidence="2">DUF38 domain-containing protein</fullName>
    </submittedName>
</protein>
<organism evidence="1 2">
    <name type="scientific">Panagrolaimus sp. JU765</name>
    <dbReference type="NCBI Taxonomy" id="591449"/>
    <lineage>
        <taxon>Eukaryota</taxon>
        <taxon>Metazoa</taxon>
        <taxon>Ecdysozoa</taxon>
        <taxon>Nematoda</taxon>
        <taxon>Chromadorea</taxon>
        <taxon>Rhabditida</taxon>
        <taxon>Tylenchina</taxon>
        <taxon>Panagrolaimomorpha</taxon>
        <taxon>Panagrolaimoidea</taxon>
        <taxon>Panagrolaimidae</taxon>
        <taxon>Panagrolaimus</taxon>
    </lineage>
</organism>
<reference evidence="2" key="1">
    <citation type="submission" date="2022-11" db="UniProtKB">
        <authorList>
            <consortium name="WormBaseParasite"/>
        </authorList>
    </citation>
    <scope>IDENTIFICATION</scope>
</reference>
<proteinExistence type="predicted"/>
<evidence type="ECO:0000313" key="1">
    <source>
        <dbReference type="Proteomes" id="UP000887576"/>
    </source>
</evidence>
<dbReference type="Proteomes" id="UP000887576">
    <property type="component" value="Unplaced"/>
</dbReference>
<accession>A0AC34QB13</accession>
<dbReference type="WBParaSite" id="JU765_v2.g145.t1">
    <property type="protein sequence ID" value="JU765_v2.g145.t1"/>
    <property type="gene ID" value="JU765_v2.g145"/>
</dbReference>
<evidence type="ECO:0000313" key="2">
    <source>
        <dbReference type="WBParaSite" id="JU765_v2.g145.t1"/>
    </source>
</evidence>
<sequence length="364" mass="42945">MIADEIVHNSIPEDRIQFATTCKAFNQLFKHAKPKKIINFLRLNCYETDSSLYINSGNERIMTLPELKNFIQQYQVENLSFCTADWVTDKHLYSELMEILMEPCRFVTVLSITSDDPELKYVDFYKKLKHLQSFKVYDPTEVIMDLPYFPPKLELQSEYYLPWLAEKTLNHPLSFLKINRPVQLTDVQQFLMRANFEIGAEIRFRFNNESKIFKGFLTFIGNGLFEFEMFRGSEYLILDQQVNSQNKKILKLSTDFWLWFDEKVPFTVKSVSNPGLVVCSGKLTRDSREKTVFENVDECVKVLNPRHSTYYSPKLLDNWFPRTENYDPFDRVETVNKALGTNISVVTPEMLEERTESQYLQNFM</sequence>